<evidence type="ECO:0000313" key="3">
    <source>
        <dbReference type="EMBL" id="CAA9312613.1"/>
    </source>
</evidence>
<sequence length="176" mass="18879">MLDTLTKPPETRPAARPIAPGTRIGHVHLKVADLQRALDFYCGVLGFTLTQRYGGQAAFISAGGYHHHIGLNTWESLGGSPPSPGTTGLFHLAVLYPSRADLADALRRLNAAGVPLDGASDHGVSEALYLRDPDQNGVELYRDRPEAEWPRTPDGGLAMVTRRLDLAALLAEPQPA</sequence>
<dbReference type="InterPro" id="IPR029068">
    <property type="entry name" value="Glyas_Bleomycin-R_OHBP_Dase"/>
</dbReference>
<proteinExistence type="predicted"/>
<reference evidence="3" key="1">
    <citation type="submission" date="2020-02" db="EMBL/GenBank/DDBJ databases">
        <authorList>
            <person name="Meier V. D."/>
        </authorList>
    </citation>
    <scope>NUCLEOTIDE SEQUENCE</scope>
    <source>
        <strain evidence="3">AVDCRST_MAG90</strain>
    </source>
</reference>
<name>A0A6J4KT04_9HYPH</name>
<organism evidence="3">
    <name type="scientific">uncultured Microvirga sp</name>
    <dbReference type="NCBI Taxonomy" id="412392"/>
    <lineage>
        <taxon>Bacteria</taxon>
        <taxon>Pseudomonadati</taxon>
        <taxon>Pseudomonadota</taxon>
        <taxon>Alphaproteobacteria</taxon>
        <taxon>Hyphomicrobiales</taxon>
        <taxon>Methylobacteriaceae</taxon>
        <taxon>Microvirga</taxon>
        <taxon>environmental samples</taxon>
    </lineage>
</organism>
<accession>A0A6J4KT04</accession>
<dbReference type="AlphaFoldDB" id="A0A6J4KT04"/>
<dbReference type="Gene3D" id="3.10.180.10">
    <property type="entry name" value="2,3-Dihydroxybiphenyl 1,2-Dioxygenase, domain 1"/>
    <property type="match status" value="1"/>
</dbReference>
<dbReference type="InterPro" id="IPR037523">
    <property type="entry name" value="VOC_core"/>
</dbReference>
<keyword evidence="1" id="KW-0479">Metal-binding</keyword>
<dbReference type="EMBL" id="CADCUC010000102">
    <property type="protein sequence ID" value="CAA9312613.1"/>
    <property type="molecule type" value="Genomic_DNA"/>
</dbReference>
<dbReference type="GO" id="GO:0046872">
    <property type="term" value="F:metal ion binding"/>
    <property type="evidence" value="ECO:0007669"/>
    <property type="project" value="UniProtKB-KW"/>
</dbReference>
<dbReference type="PROSITE" id="PS00934">
    <property type="entry name" value="GLYOXALASE_I_1"/>
    <property type="match status" value="1"/>
</dbReference>
<evidence type="ECO:0000259" key="2">
    <source>
        <dbReference type="PROSITE" id="PS51819"/>
    </source>
</evidence>
<feature type="domain" description="VOC" evidence="2">
    <location>
        <begin position="23"/>
        <end position="143"/>
    </location>
</feature>
<dbReference type="PANTHER" id="PTHR43279:SF1">
    <property type="entry name" value="CATECHOL-2,3-DIOXYGENASE"/>
    <property type="match status" value="1"/>
</dbReference>
<gene>
    <name evidence="3" type="ORF">AVDCRST_MAG90-555</name>
</gene>
<dbReference type="InterPro" id="IPR018146">
    <property type="entry name" value="Glyoxalase_1_CS"/>
</dbReference>
<evidence type="ECO:0000256" key="1">
    <source>
        <dbReference type="ARBA" id="ARBA00022723"/>
    </source>
</evidence>
<dbReference type="InterPro" id="IPR004360">
    <property type="entry name" value="Glyas_Fos-R_dOase_dom"/>
</dbReference>
<dbReference type="SUPFAM" id="SSF54593">
    <property type="entry name" value="Glyoxalase/Bleomycin resistance protein/Dihydroxybiphenyl dioxygenase"/>
    <property type="match status" value="1"/>
</dbReference>
<dbReference type="PROSITE" id="PS51819">
    <property type="entry name" value="VOC"/>
    <property type="match status" value="1"/>
</dbReference>
<dbReference type="Pfam" id="PF00903">
    <property type="entry name" value="Glyoxalase"/>
    <property type="match status" value="1"/>
</dbReference>
<protein>
    <submittedName>
        <fullName evidence="3">Glyoxalase family protein</fullName>
    </submittedName>
</protein>
<dbReference type="PANTHER" id="PTHR43279">
    <property type="entry name" value="CATECHOL-2,3-DIOXYGENASE"/>
    <property type="match status" value="1"/>
</dbReference>
<dbReference type="GO" id="GO:0004462">
    <property type="term" value="F:lactoylglutathione lyase activity"/>
    <property type="evidence" value="ECO:0007669"/>
    <property type="project" value="InterPro"/>
</dbReference>